<accession>A0A8J5K2N6</accession>
<organism evidence="2 3">
    <name type="scientific">Homarus americanus</name>
    <name type="common">American lobster</name>
    <dbReference type="NCBI Taxonomy" id="6706"/>
    <lineage>
        <taxon>Eukaryota</taxon>
        <taxon>Metazoa</taxon>
        <taxon>Ecdysozoa</taxon>
        <taxon>Arthropoda</taxon>
        <taxon>Crustacea</taxon>
        <taxon>Multicrustacea</taxon>
        <taxon>Malacostraca</taxon>
        <taxon>Eumalacostraca</taxon>
        <taxon>Eucarida</taxon>
        <taxon>Decapoda</taxon>
        <taxon>Pleocyemata</taxon>
        <taxon>Astacidea</taxon>
        <taxon>Nephropoidea</taxon>
        <taxon>Nephropidae</taxon>
        <taxon>Homarus</taxon>
    </lineage>
</organism>
<dbReference type="EMBL" id="JAHLQT010020073">
    <property type="protein sequence ID" value="KAG7168447.1"/>
    <property type="molecule type" value="Genomic_DNA"/>
</dbReference>
<feature type="region of interest" description="Disordered" evidence="1">
    <location>
        <begin position="1"/>
        <end position="36"/>
    </location>
</feature>
<evidence type="ECO:0000313" key="2">
    <source>
        <dbReference type="EMBL" id="KAG7168447.1"/>
    </source>
</evidence>
<comment type="caution">
    <text evidence="2">The sequence shown here is derived from an EMBL/GenBank/DDBJ whole genome shotgun (WGS) entry which is preliminary data.</text>
</comment>
<reference evidence="2" key="1">
    <citation type="journal article" date="2021" name="Sci. Adv.">
        <title>The American lobster genome reveals insights on longevity, neural, and immune adaptations.</title>
        <authorList>
            <person name="Polinski J.M."/>
            <person name="Zimin A.V."/>
            <person name="Clark K.F."/>
            <person name="Kohn A.B."/>
            <person name="Sadowski N."/>
            <person name="Timp W."/>
            <person name="Ptitsyn A."/>
            <person name="Khanna P."/>
            <person name="Romanova D.Y."/>
            <person name="Williams P."/>
            <person name="Greenwood S.J."/>
            <person name="Moroz L.L."/>
            <person name="Walt D.R."/>
            <person name="Bodnar A.G."/>
        </authorList>
    </citation>
    <scope>NUCLEOTIDE SEQUENCE</scope>
    <source>
        <strain evidence="2">GMGI-L3</strain>
    </source>
</reference>
<sequence>MTLRNSRRIREGSDYKSFQRRHSPRMTGRINPTEPFQTRDAEFTSNETVVEGSQIVMPQTRNTHNATRT</sequence>
<protein>
    <submittedName>
        <fullName evidence="2">Uncharacterized protein</fullName>
    </submittedName>
</protein>
<dbReference type="AlphaFoldDB" id="A0A8J5K2N6"/>
<evidence type="ECO:0000313" key="3">
    <source>
        <dbReference type="Proteomes" id="UP000747542"/>
    </source>
</evidence>
<keyword evidence="3" id="KW-1185">Reference proteome</keyword>
<name>A0A8J5K2N6_HOMAM</name>
<dbReference type="Proteomes" id="UP000747542">
    <property type="component" value="Unassembled WGS sequence"/>
</dbReference>
<proteinExistence type="predicted"/>
<evidence type="ECO:0000256" key="1">
    <source>
        <dbReference type="SAM" id="MobiDB-lite"/>
    </source>
</evidence>
<gene>
    <name evidence="2" type="ORF">Hamer_G002499</name>
</gene>